<dbReference type="PROSITE" id="PS51194">
    <property type="entry name" value="HELICASE_CTER"/>
    <property type="match status" value="1"/>
</dbReference>
<feature type="compositionally biased region" description="Low complexity" evidence="9">
    <location>
        <begin position="1284"/>
        <end position="1297"/>
    </location>
</feature>
<evidence type="ECO:0000256" key="3">
    <source>
        <dbReference type="ARBA" id="ARBA00022801"/>
    </source>
</evidence>
<dbReference type="CDD" id="cd17922">
    <property type="entry name" value="DEXHc_LHR-like"/>
    <property type="match status" value="1"/>
</dbReference>
<dbReference type="InterPro" id="IPR045628">
    <property type="entry name" value="Lhr_WH_dom"/>
</dbReference>
<evidence type="ECO:0000256" key="2">
    <source>
        <dbReference type="ARBA" id="ARBA00022763"/>
    </source>
</evidence>
<dbReference type="Pfam" id="PF23236">
    <property type="entry name" value="WHD_2nd_Lhr"/>
    <property type="match status" value="1"/>
</dbReference>
<dbReference type="PANTHER" id="PTHR47962">
    <property type="entry name" value="ATP-DEPENDENT HELICASE LHR-RELATED-RELATED"/>
    <property type="match status" value="1"/>
</dbReference>
<dbReference type="InterPro" id="IPR055367">
    <property type="entry name" value="WH4_Lhr"/>
</dbReference>
<keyword evidence="6" id="KW-0238">DNA-binding</keyword>
<dbReference type="EMBL" id="JBHSIU010000004">
    <property type="protein sequence ID" value="MFC4996639.1"/>
    <property type="molecule type" value="Genomic_DNA"/>
</dbReference>
<keyword evidence="2" id="KW-0227">DNA damage</keyword>
<organism evidence="12 13">
    <name type="scientific">Dactylosporangium cerinum</name>
    <dbReference type="NCBI Taxonomy" id="1434730"/>
    <lineage>
        <taxon>Bacteria</taxon>
        <taxon>Bacillati</taxon>
        <taxon>Actinomycetota</taxon>
        <taxon>Actinomycetes</taxon>
        <taxon>Micromonosporales</taxon>
        <taxon>Micromonosporaceae</taxon>
        <taxon>Dactylosporangium</taxon>
    </lineage>
</organism>
<keyword evidence="13" id="KW-1185">Reference proteome</keyword>
<dbReference type="SUPFAM" id="SSF52540">
    <property type="entry name" value="P-loop containing nucleoside triphosphate hydrolases"/>
    <property type="match status" value="1"/>
</dbReference>
<dbReference type="InterPro" id="IPR027417">
    <property type="entry name" value="P-loop_NTPase"/>
</dbReference>
<dbReference type="PROSITE" id="PS51192">
    <property type="entry name" value="HELICASE_ATP_BIND_1"/>
    <property type="match status" value="1"/>
</dbReference>
<evidence type="ECO:0000313" key="12">
    <source>
        <dbReference type="EMBL" id="MFC4996639.1"/>
    </source>
</evidence>
<dbReference type="InterPro" id="IPR013701">
    <property type="entry name" value="Lhr-like_DEAD/DEAH_assoc"/>
</dbReference>
<evidence type="ECO:0000313" key="13">
    <source>
        <dbReference type="Proteomes" id="UP001595912"/>
    </source>
</evidence>
<evidence type="ECO:0000256" key="8">
    <source>
        <dbReference type="ARBA" id="ARBA00023235"/>
    </source>
</evidence>
<dbReference type="Pfam" id="PF08494">
    <property type="entry name" value="DEAD_assoc"/>
    <property type="match status" value="1"/>
</dbReference>
<dbReference type="Gene3D" id="3.40.50.300">
    <property type="entry name" value="P-loop containing nucleotide triphosphate hydrolases"/>
    <property type="match status" value="2"/>
</dbReference>
<dbReference type="Pfam" id="PF23234">
    <property type="entry name" value="WHD_4th_Lhr"/>
    <property type="match status" value="1"/>
</dbReference>
<dbReference type="CDD" id="cd18796">
    <property type="entry name" value="SF2_C_LHR"/>
    <property type="match status" value="1"/>
</dbReference>
<name>A0ABV9VLK7_9ACTN</name>
<dbReference type="RefSeq" id="WP_380112855.1">
    <property type="nucleotide sequence ID" value="NZ_JBHSIU010000004.1"/>
</dbReference>
<dbReference type="Pfam" id="PF00271">
    <property type="entry name" value="Helicase_C"/>
    <property type="match status" value="1"/>
</dbReference>
<dbReference type="Pfam" id="PF19306">
    <property type="entry name" value="WHD_Lhr"/>
    <property type="match status" value="1"/>
</dbReference>
<comment type="caution">
    <text evidence="12">The sequence shown here is derived from an EMBL/GenBank/DDBJ whole genome shotgun (WGS) entry which is preliminary data.</text>
</comment>
<feature type="compositionally biased region" description="Low complexity" evidence="9">
    <location>
        <begin position="1252"/>
        <end position="1276"/>
    </location>
</feature>
<feature type="domain" description="Helicase ATP-binding" evidence="10">
    <location>
        <begin position="30"/>
        <end position="222"/>
    </location>
</feature>
<gene>
    <name evidence="12" type="ORF">ACFPIJ_02225</name>
</gene>
<dbReference type="Pfam" id="PF00270">
    <property type="entry name" value="DEAD"/>
    <property type="match status" value="1"/>
</dbReference>
<keyword evidence="4 12" id="KW-0347">Helicase</keyword>
<dbReference type="Pfam" id="PF23235">
    <property type="entry name" value="WHD_3rd_Lhr"/>
    <property type="match status" value="1"/>
</dbReference>
<feature type="domain" description="Helicase C-terminal" evidence="11">
    <location>
        <begin position="266"/>
        <end position="452"/>
    </location>
</feature>
<dbReference type="InterPro" id="IPR055369">
    <property type="entry name" value="WH2_Lhr"/>
</dbReference>
<keyword evidence="1" id="KW-0547">Nucleotide-binding</keyword>
<evidence type="ECO:0000256" key="9">
    <source>
        <dbReference type="SAM" id="MobiDB-lite"/>
    </source>
</evidence>
<evidence type="ECO:0000259" key="10">
    <source>
        <dbReference type="PROSITE" id="PS51192"/>
    </source>
</evidence>
<keyword evidence="7" id="KW-0234">DNA repair</keyword>
<accession>A0ABV9VLK7</accession>
<protein>
    <submittedName>
        <fullName evidence="12">DEAD/DEAH box helicase</fullName>
    </submittedName>
</protein>
<reference evidence="13" key="1">
    <citation type="journal article" date="2019" name="Int. J. Syst. Evol. Microbiol.">
        <title>The Global Catalogue of Microorganisms (GCM) 10K type strain sequencing project: providing services to taxonomists for standard genome sequencing and annotation.</title>
        <authorList>
            <consortium name="The Broad Institute Genomics Platform"/>
            <consortium name="The Broad Institute Genome Sequencing Center for Infectious Disease"/>
            <person name="Wu L."/>
            <person name="Ma J."/>
        </authorList>
    </citation>
    <scope>NUCLEOTIDE SEQUENCE [LARGE SCALE GENOMIC DNA]</scope>
    <source>
        <strain evidence="13">CGMCC 4.7152</strain>
    </source>
</reference>
<feature type="region of interest" description="Disordered" evidence="9">
    <location>
        <begin position="1462"/>
        <end position="1481"/>
    </location>
</feature>
<feature type="region of interest" description="Disordered" evidence="9">
    <location>
        <begin position="1214"/>
        <end position="1338"/>
    </location>
</feature>
<dbReference type="InterPro" id="IPR001650">
    <property type="entry name" value="Helicase_C-like"/>
</dbReference>
<dbReference type="GO" id="GO:0004386">
    <property type="term" value="F:helicase activity"/>
    <property type="evidence" value="ECO:0007669"/>
    <property type="project" value="UniProtKB-KW"/>
</dbReference>
<dbReference type="SMART" id="SM00490">
    <property type="entry name" value="HELICc"/>
    <property type="match status" value="1"/>
</dbReference>
<evidence type="ECO:0000256" key="6">
    <source>
        <dbReference type="ARBA" id="ARBA00023125"/>
    </source>
</evidence>
<dbReference type="InterPro" id="IPR011545">
    <property type="entry name" value="DEAD/DEAH_box_helicase_dom"/>
</dbReference>
<dbReference type="SMART" id="SM00487">
    <property type="entry name" value="DEXDc"/>
    <property type="match status" value="1"/>
</dbReference>
<proteinExistence type="predicted"/>
<sequence>MDELGRFGAATREWFGAAFAAPTAAQAGAWRAISAGRHALVVAPTGSGKTLAAFLWSLDQLAARPDVEAAKRCRVLYVSPLKALAVDVERNLRAPLAGIRQAAARLGQVPPDIRVAMRTGDTPADERRAFTKTPPDILITTPESLFLLLTSQARESLRSVETVIVDEVHAVCATKRGAHLALSLERLDALLERPAQRVGLSATVRPIDETARFLGGAAPVEVVQPPSAKTIEVEVQVPVEDMTALGEADPTQDDDGAPRQASIWPAVEERVLDLIEGHRSTIVFTNSRRGAERLCARINELSAARAGIPTPTAPRTPAEMMAQAGTANGAAPVVARAHHGSVSREERKHIEEALKSGQLPAVVATSSLELGIDMGSVDLVVQIEAPPSVAAGLQRVGRAGHQVGAVSRGVVFPKHRGDLVSCAVVAERMVEGGIEELRYPRNPLDVLAQQIIAMVAMEPWHIDELAALVRRTAVFADLPESALFAVLDMLAGRYPSTAFAELRPRVVWDRTDGVLTARPGAQRLAVTSGGTIPDRGLFGVFLAGAEKAARVGELDEEMVYESRVGDVFLLGSTSWRIEDITPDRVLVSPAPGAAAKMPFWKGDSPGRPVELGRAIGARLRGFVKSGDEVARTQLRSGGLDEWAADNLLAYLREQREATRHLPDDRTVLVERFRDELGDWRMTVHCVLGARVNAPWALAIARRLNERYGVDAQVMPSDDGIVVRLPDIADDPPGADLVAFDPDEIAGIVEETVGTSAMFAARFRECAARALLLPRRDPRRRQPLWQQRQRSAQLLDVARDYADFPITLEAARECLQDVFDVAGLVGVMRDIAGRKLRLVEVETPRPSPFARSLLFGYVGAFLYEGDSPLAERRAAALALDPTLLAELLGRVELRELLDPEVVTETERTLQWLGDQRTPRDAEDVAEMLRVLGDLSDAELTARGADPAWAVELAAQRRAIQVRVAGEPRWVAVEDAARFRDALGVALPVGLPTAYLEPVADPLGDLVTRYGRTHAPFSAATSAARFGLGVFVLEQALRRLPSMVSGEFTPGGAGTEWCDAEILRLLRRRSLAALRREIEPVPPRALARFLPQWHQIGSSRARGIDAVAAAVEQLQGIPMPASALERLILPARVADYTPAYLDELCASGDLLWSGGGAIGEHDGWISLAFADTAPLLLPPPADVGGPVHAAILTALAGGQALFLRTLAERVNDILASAPPPAGDQTALDAPAPELPSGRDTGGSGSTRRRGGGTRTVRGQAAAEGGAAVGAVAGSNGDGSDIDTASTDAPGADAARTDAAGTGGAGTGGTGTGGTGTGGTGVDAAGGAGRGGARGDGVRRLGGLPGAAGRVEAGEVVPPPIPLARLRRGKAAPVEGSISGTLRGVEASLHAGASAGGRPVFVSEAELLDAVWDLVWAGLLSNDTLGPLRAKLGGGGAHRAKPAAPRSRYRRAGVAAARASLAVARSGPPTGAGRWHRLPDRDLDPTRRATANAELLLDRHGIVTRGAVMAEDLPGAFAGVYPVLAAMEERGAARRGYFVEGLGAAQFALPGAVDRLRGGTDTRDALVLAATDPANPYGAALPWPDRIVDAGDGERSGHRPGRKAGALVVTVGGDLVIYVERGGRTLLSYVEDTDLLALAAKALADAVHAGALGAMSVERADGESIHASALGDALSAAGFRTTPKGLRLRN</sequence>
<evidence type="ECO:0000256" key="7">
    <source>
        <dbReference type="ARBA" id="ARBA00023204"/>
    </source>
</evidence>
<keyword evidence="8" id="KW-0413">Isomerase</keyword>
<dbReference type="InterPro" id="IPR014001">
    <property type="entry name" value="Helicase_ATP-bd"/>
</dbReference>
<dbReference type="Proteomes" id="UP001595912">
    <property type="component" value="Unassembled WGS sequence"/>
</dbReference>
<evidence type="ECO:0000256" key="5">
    <source>
        <dbReference type="ARBA" id="ARBA00022840"/>
    </source>
</evidence>
<evidence type="ECO:0000256" key="4">
    <source>
        <dbReference type="ARBA" id="ARBA00022806"/>
    </source>
</evidence>
<keyword evidence="3" id="KW-0378">Hydrolase</keyword>
<dbReference type="InterPro" id="IPR052511">
    <property type="entry name" value="ATP-dep_Helicase"/>
</dbReference>
<dbReference type="InterPro" id="IPR055368">
    <property type="entry name" value="WH3_Lhr"/>
</dbReference>
<dbReference type="PANTHER" id="PTHR47962:SF5">
    <property type="entry name" value="ATP-DEPENDENT HELICASE LHR-RELATED"/>
    <property type="match status" value="1"/>
</dbReference>
<keyword evidence="5" id="KW-0067">ATP-binding</keyword>
<evidence type="ECO:0000259" key="11">
    <source>
        <dbReference type="PROSITE" id="PS51194"/>
    </source>
</evidence>
<feature type="compositionally biased region" description="Gly residues" evidence="9">
    <location>
        <begin position="1298"/>
        <end position="1332"/>
    </location>
</feature>
<evidence type="ECO:0000256" key="1">
    <source>
        <dbReference type="ARBA" id="ARBA00022741"/>
    </source>
</evidence>